<gene>
    <name evidence="1" type="ORF">GHC57_00155</name>
</gene>
<evidence type="ECO:0000313" key="1">
    <source>
        <dbReference type="EMBL" id="MQX34920.1"/>
    </source>
</evidence>
<accession>A0A7X1ZCX6</accession>
<dbReference type="AlphaFoldDB" id="A0A7X1ZCX6"/>
<keyword evidence="2" id="KW-1185">Reference proteome</keyword>
<reference evidence="1 2" key="1">
    <citation type="submission" date="2019-10" db="EMBL/GenBank/DDBJ databases">
        <title>Draft whole-genome sequence of the purple nonsulfur photosynthetic bacterium Roseospira navarrensis DSM 15114.</title>
        <authorList>
            <person name="Kyndt J.A."/>
            <person name="Meyer T.E."/>
        </authorList>
    </citation>
    <scope>NUCLEOTIDE SEQUENCE [LARGE SCALE GENOMIC DNA]</scope>
    <source>
        <strain evidence="1 2">DSM 15114</strain>
    </source>
</reference>
<sequence>MAASKIYWCARDLAGSPWGNHHFILVVQGEPKITSTMGVTWQKYAGTEFMTIAAFAIKKGGTNRLMLGYNEKSDVHAVKEVLNPAITKKQWSDFDLERHAVAPPNGKTKDAFVKDIIVKAELFKKNEAKKNLPYSLIDENCAAWVNSLFKACGVPKTTRIKAGEFSGFDWGEEDEIPASYFK</sequence>
<dbReference type="RefSeq" id="WP_153339899.1">
    <property type="nucleotide sequence ID" value="NZ_WIVE01000001.1"/>
</dbReference>
<evidence type="ECO:0000313" key="2">
    <source>
        <dbReference type="Proteomes" id="UP000434582"/>
    </source>
</evidence>
<evidence type="ECO:0008006" key="3">
    <source>
        <dbReference type="Google" id="ProtNLM"/>
    </source>
</evidence>
<name>A0A7X1ZCX6_9PROT</name>
<dbReference type="OrthoDB" id="7058122at2"/>
<comment type="caution">
    <text evidence="1">The sequence shown here is derived from an EMBL/GenBank/DDBJ whole genome shotgun (WGS) entry which is preliminary data.</text>
</comment>
<organism evidence="1 2">
    <name type="scientific">Roseospira navarrensis</name>
    <dbReference type="NCBI Taxonomy" id="140058"/>
    <lineage>
        <taxon>Bacteria</taxon>
        <taxon>Pseudomonadati</taxon>
        <taxon>Pseudomonadota</taxon>
        <taxon>Alphaproteobacteria</taxon>
        <taxon>Rhodospirillales</taxon>
        <taxon>Rhodospirillaceae</taxon>
        <taxon>Roseospira</taxon>
    </lineage>
</organism>
<dbReference type="Proteomes" id="UP000434582">
    <property type="component" value="Unassembled WGS sequence"/>
</dbReference>
<protein>
    <recommendedName>
        <fullName evidence="3">DUF4105 domain-containing protein</fullName>
    </recommendedName>
</protein>
<dbReference type="EMBL" id="WIVE01000001">
    <property type="protein sequence ID" value="MQX34920.1"/>
    <property type="molecule type" value="Genomic_DNA"/>
</dbReference>
<proteinExistence type="predicted"/>